<organism evidence="1 2">
    <name type="scientific">Rhizophagus irregularis (strain DAOM 197198w)</name>
    <name type="common">Glomus intraradices</name>
    <dbReference type="NCBI Taxonomy" id="1432141"/>
    <lineage>
        <taxon>Eukaryota</taxon>
        <taxon>Fungi</taxon>
        <taxon>Fungi incertae sedis</taxon>
        <taxon>Mucoromycota</taxon>
        <taxon>Glomeromycotina</taxon>
        <taxon>Glomeromycetes</taxon>
        <taxon>Glomerales</taxon>
        <taxon>Glomeraceae</taxon>
        <taxon>Rhizophagus</taxon>
    </lineage>
</organism>
<dbReference type="EMBL" id="JEMT01028306">
    <property type="protein sequence ID" value="EXX55162.1"/>
    <property type="molecule type" value="Genomic_DNA"/>
</dbReference>
<dbReference type="Proteomes" id="UP000022910">
    <property type="component" value="Unassembled WGS sequence"/>
</dbReference>
<evidence type="ECO:0000313" key="1">
    <source>
        <dbReference type="EMBL" id="EXX55162.1"/>
    </source>
</evidence>
<proteinExistence type="predicted"/>
<protein>
    <recommendedName>
        <fullName evidence="3">F-box domain-containing protein</fullName>
    </recommendedName>
</protein>
<sequence length="501" mass="59210">MSKLTTDCLYIIFNELKRDIKSLRSFLLVDRLWCETVVPILWRNPWRFYELIEFTKKNQNFIKFLYKTLILLLPPESKELLINNGIILFPTTFKKPLFNYVYFIKSLNIYVINHTAQKFIESKHNNTAEKFSIVNQHQPSDNSQLNYHKFLFEQEILKMIISQSQGLRHLSLDNDNIKQFYYLPGAKESLTNLVSLTCGLEVDPLIFYGLAQICRNIRKLRIYDCLTENDGLTSLIIAQKNLQYFICEFDRFDYRHFVCKGIGNALVKQAHSLRYFDSFDGVTFHPSIFKNFVNLRELKLGDGSLIRDYDLHLQQAMLPSLQYLEIGWTSLYTIAKIIQSTKGDLVEIKVIAGQNFTKKNSKMYLNSITKHCPMLKMATLFYYGDKDDSEIKEFKKLFSSCLFLEQMVLIRYKEHGLKDYDNELLEVLGKYAPISLKSLQINNLCFSPESLTEFLEKWKQRKIPLSFYYIFEEDIFKNIINEYIKEGVIKEFKEVDFEDFF</sequence>
<dbReference type="InterPro" id="IPR032675">
    <property type="entry name" value="LRR_dom_sf"/>
</dbReference>
<name>A0A015IDI9_RHIIW</name>
<dbReference type="SUPFAM" id="SSF52047">
    <property type="entry name" value="RNI-like"/>
    <property type="match status" value="1"/>
</dbReference>
<gene>
    <name evidence="1" type="ORF">RirG_227880</name>
</gene>
<evidence type="ECO:0008006" key="3">
    <source>
        <dbReference type="Google" id="ProtNLM"/>
    </source>
</evidence>
<dbReference type="HOGENOM" id="CLU_028913_8_1_1"/>
<evidence type="ECO:0000313" key="2">
    <source>
        <dbReference type="Proteomes" id="UP000022910"/>
    </source>
</evidence>
<keyword evidence="2" id="KW-1185">Reference proteome</keyword>
<reference evidence="1 2" key="1">
    <citation type="submission" date="2014-02" db="EMBL/GenBank/DDBJ databases">
        <title>Single nucleus genome sequencing reveals high similarity among nuclei of an endomycorrhizal fungus.</title>
        <authorList>
            <person name="Lin K."/>
            <person name="Geurts R."/>
            <person name="Zhang Z."/>
            <person name="Limpens E."/>
            <person name="Saunders D.G."/>
            <person name="Mu D."/>
            <person name="Pang E."/>
            <person name="Cao H."/>
            <person name="Cha H."/>
            <person name="Lin T."/>
            <person name="Zhou Q."/>
            <person name="Shang Y."/>
            <person name="Li Y."/>
            <person name="Ivanov S."/>
            <person name="Sharma T."/>
            <person name="Velzen R.V."/>
            <person name="Ruijter N.D."/>
            <person name="Aanen D.K."/>
            <person name="Win J."/>
            <person name="Kamoun S."/>
            <person name="Bisseling T."/>
            <person name="Huang S."/>
        </authorList>
    </citation>
    <scope>NUCLEOTIDE SEQUENCE [LARGE SCALE GENOMIC DNA]</scope>
    <source>
        <strain evidence="2">DAOM197198w</strain>
    </source>
</reference>
<dbReference type="AlphaFoldDB" id="A0A015IDI9"/>
<accession>A0A015IDI9</accession>
<comment type="caution">
    <text evidence="1">The sequence shown here is derived from an EMBL/GenBank/DDBJ whole genome shotgun (WGS) entry which is preliminary data.</text>
</comment>
<dbReference type="OrthoDB" id="2312530at2759"/>
<dbReference type="Gene3D" id="3.80.10.10">
    <property type="entry name" value="Ribonuclease Inhibitor"/>
    <property type="match status" value="1"/>
</dbReference>